<feature type="signal peptide" evidence="1">
    <location>
        <begin position="1"/>
        <end position="25"/>
    </location>
</feature>
<evidence type="ECO:0000313" key="2">
    <source>
        <dbReference type="EMBL" id="MBC3935282.1"/>
    </source>
</evidence>
<dbReference type="EMBL" id="JACOGG010000006">
    <property type="protein sequence ID" value="MBC3935282.1"/>
    <property type="molecule type" value="Genomic_DNA"/>
</dbReference>
<feature type="chain" id="PRO_5037964075" evidence="1">
    <location>
        <begin position="26"/>
        <end position="251"/>
    </location>
</feature>
<dbReference type="InterPro" id="IPR025737">
    <property type="entry name" value="FApF"/>
</dbReference>
<organism evidence="2 3">
    <name type="scientific">Undibacterium rugosum</name>
    <dbReference type="NCBI Taxonomy" id="2762291"/>
    <lineage>
        <taxon>Bacteria</taxon>
        <taxon>Pseudomonadati</taxon>
        <taxon>Pseudomonadota</taxon>
        <taxon>Betaproteobacteria</taxon>
        <taxon>Burkholderiales</taxon>
        <taxon>Oxalobacteraceae</taxon>
        <taxon>Undibacterium</taxon>
    </lineage>
</organism>
<accession>A0A923I1E5</accession>
<dbReference type="AlphaFoldDB" id="A0A923I1E5"/>
<name>A0A923I1E5_9BURK</name>
<evidence type="ECO:0000313" key="3">
    <source>
        <dbReference type="Proteomes" id="UP000612361"/>
    </source>
</evidence>
<sequence length="251" mass="28270">MQKSTIAYHLMLTASLSCLSLASWAAHPLVTEDPNVQTQGKQQWELNTDTRRSTMPGQSNQQISALTYTYGANDQLDVFINLPGRLNQFAGVGDASAGVKYLFAQNAQHSYGLKLEAFIPSGAERKGLSDNAYQLSTTLIHSYHQDQLTVHSNVYMNWHHYRDEQAGSGQHTTVWRLSGAAFYEFRPGWQAVLDLGLTSPESRQEKRWQRYQTLGLIYACTPNLDLDAGLQWKQTQSSRSHQLGIGLAWRY</sequence>
<dbReference type="Pfam" id="PF13557">
    <property type="entry name" value="Phenol_MetA_deg"/>
    <property type="match status" value="1"/>
</dbReference>
<dbReference type="Proteomes" id="UP000612361">
    <property type="component" value="Unassembled WGS sequence"/>
</dbReference>
<proteinExistence type="predicted"/>
<dbReference type="RefSeq" id="WP_186880858.1">
    <property type="nucleotide sequence ID" value="NZ_JACOGG010000006.1"/>
</dbReference>
<protein>
    <submittedName>
        <fullName evidence="2">Transporter</fullName>
    </submittedName>
</protein>
<evidence type="ECO:0000256" key="1">
    <source>
        <dbReference type="SAM" id="SignalP"/>
    </source>
</evidence>
<comment type="caution">
    <text evidence="2">The sequence shown here is derived from an EMBL/GenBank/DDBJ whole genome shotgun (WGS) entry which is preliminary data.</text>
</comment>
<keyword evidence="3" id="KW-1185">Reference proteome</keyword>
<gene>
    <name evidence="2" type="ORF">H8K47_07915</name>
</gene>
<keyword evidence="1" id="KW-0732">Signal</keyword>
<reference evidence="2" key="1">
    <citation type="submission" date="2020-08" db="EMBL/GenBank/DDBJ databases">
        <title>Novel species isolated from subtropical streams in China.</title>
        <authorList>
            <person name="Lu H."/>
        </authorList>
    </citation>
    <scope>NUCLEOTIDE SEQUENCE</scope>
    <source>
        <strain evidence="2">CY7W</strain>
    </source>
</reference>
<dbReference type="PROSITE" id="PS51257">
    <property type="entry name" value="PROKAR_LIPOPROTEIN"/>
    <property type="match status" value="1"/>
</dbReference>